<proteinExistence type="predicted"/>
<accession>A0A0B6XSV3</accession>
<sequence>GVLAAGAKMKLETEEEELWHVNLRQRFMKEYEQYLATELGFIKLNMQPSMQKRGQGSHLSSQGSFDGADTRVAAINLQKTLTGGIILMELSFR</sequence>
<reference evidence="1" key="1">
    <citation type="submission" date="2014-12" db="EMBL/GenBank/DDBJ databases">
        <title>Insight into the proteome of Arion vulgaris.</title>
        <authorList>
            <person name="Aradska J."/>
            <person name="Bulat T."/>
            <person name="Smidak R."/>
            <person name="Sarate P."/>
            <person name="Gangsoo J."/>
            <person name="Sialana F."/>
            <person name="Bilban M."/>
            <person name="Lubec G."/>
        </authorList>
    </citation>
    <scope>NUCLEOTIDE SEQUENCE</scope>
    <source>
        <tissue evidence="1">Skin</tissue>
    </source>
</reference>
<dbReference type="AlphaFoldDB" id="A0A0B6XSV3"/>
<evidence type="ECO:0000313" key="1">
    <source>
        <dbReference type="EMBL" id="CEK47107.1"/>
    </source>
</evidence>
<organism evidence="1">
    <name type="scientific">Arion vulgaris</name>
    <dbReference type="NCBI Taxonomy" id="1028688"/>
    <lineage>
        <taxon>Eukaryota</taxon>
        <taxon>Metazoa</taxon>
        <taxon>Spiralia</taxon>
        <taxon>Lophotrochozoa</taxon>
        <taxon>Mollusca</taxon>
        <taxon>Gastropoda</taxon>
        <taxon>Heterobranchia</taxon>
        <taxon>Euthyneura</taxon>
        <taxon>Panpulmonata</taxon>
        <taxon>Eupulmonata</taxon>
        <taxon>Stylommatophora</taxon>
        <taxon>Helicina</taxon>
        <taxon>Arionoidea</taxon>
        <taxon>Arionidae</taxon>
        <taxon>Arion</taxon>
    </lineage>
</organism>
<gene>
    <name evidence="1" type="primary">ORF582</name>
</gene>
<feature type="non-terminal residue" evidence="1">
    <location>
        <position position="1"/>
    </location>
</feature>
<protein>
    <submittedName>
        <fullName evidence="1">Uncharacterized protein</fullName>
    </submittedName>
</protein>
<name>A0A0B6XSV3_9EUPU</name>
<dbReference type="EMBL" id="HACG01000242">
    <property type="protein sequence ID" value="CEK47107.1"/>
    <property type="molecule type" value="Transcribed_RNA"/>
</dbReference>
<feature type="non-terminal residue" evidence="1">
    <location>
        <position position="93"/>
    </location>
</feature>